<dbReference type="Pfam" id="PF13977">
    <property type="entry name" value="TetR_C_6"/>
    <property type="match status" value="1"/>
</dbReference>
<dbReference type="Pfam" id="PF00440">
    <property type="entry name" value="TetR_N"/>
    <property type="match status" value="1"/>
</dbReference>
<organism evidence="5 6">
    <name type="scientific">Gordonia effusa NBRC 100432</name>
    <dbReference type="NCBI Taxonomy" id="1077974"/>
    <lineage>
        <taxon>Bacteria</taxon>
        <taxon>Bacillati</taxon>
        <taxon>Actinomycetota</taxon>
        <taxon>Actinomycetes</taxon>
        <taxon>Mycobacteriales</taxon>
        <taxon>Gordoniaceae</taxon>
        <taxon>Gordonia</taxon>
    </lineage>
</organism>
<dbReference type="EMBL" id="BAEH01000124">
    <property type="protein sequence ID" value="GAB20689.1"/>
    <property type="molecule type" value="Genomic_DNA"/>
</dbReference>
<reference evidence="5 6" key="1">
    <citation type="submission" date="2011-12" db="EMBL/GenBank/DDBJ databases">
        <title>Whole genome shotgun sequence of Gordonia effusa NBRC 100432.</title>
        <authorList>
            <person name="Yoshida I."/>
            <person name="Takarada H."/>
            <person name="Hosoyama A."/>
            <person name="Tsuchikane K."/>
            <person name="Katsumata H."/>
            <person name="Yamazaki S."/>
            <person name="Fujita N."/>
        </authorList>
    </citation>
    <scope>NUCLEOTIDE SEQUENCE [LARGE SCALE GENOMIC DNA]</scope>
    <source>
        <strain evidence="5 6">NBRC 100432</strain>
    </source>
</reference>
<keyword evidence="2 3" id="KW-0238">DNA-binding</keyword>
<protein>
    <submittedName>
        <fullName evidence="5">Putative TetR family transcriptional regulator</fullName>
    </submittedName>
</protein>
<gene>
    <name evidence="5" type="ORF">GOEFS_124_00210</name>
</gene>
<dbReference type="InterPro" id="IPR009057">
    <property type="entry name" value="Homeodomain-like_sf"/>
</dbReference>
<dbReference type="Gene3D" id="1.10.357.10">
    <property type="entry name" value="Tetracycline Repressor, domain 2"/>
    <property type="match status" value="1"/>
</dbReference>
<dbReference type="GO" id="GO:0003677">
    <property type="term" value="F:DNA binding"/>
    <property type="evidence" value="ECO:0007669"/>
    <property type="project" value="UniProtKB-UniRule"/>
</dbReference>
<evidence type="ECO:0000259" key="4">
    <source>
        <dbReference type="PROSITE" id="PS50977"/>
    </source>
</evidence>
<evidence type="ECO:0000256" key="3">
    <source>
        <dbReference type="PROSITE-ProRule" id="PRU00335"/>
    </source>
</evidence>
<evidence type="ECO:0000256" key="1">
    <source>
        <dbReference type="ARBA" id="ARBA00022491"/>
    </source>
</evidence>
<dbReference type="PANTHER" id="PTHR43479">
    <property type="entry name" value="ACREF/ENVCD OPERON REPRESSOR-RELATED"/>
    <property type="match status" value="1"/>
</dbReference>
<dbReference type="Proteomes" id="UP000035034">
    <property type="component" value="Unassembled WGS sequence"/>
</dbReference>
<evidence type="ECO:0000313" key="5">
    <source>
        <dbReference type="EMBL" id="GAB20689.1"/>
    </source>
</evidence>
<proteinExistence type="predicted"/>
<dbReference type="RefSeq" id="WP_007320024.1">
    <property type="nucleotide sequence ID" value="NZ_BAEH01000124.1"/>
</dbReference>
<feature type="DNA-binding region" description="H-T-H motif" evidence="3">
    <location>
        <begin position="40"/>
        <end position="59"/>
    </location>
</feature>
<keyword evidence="1" id="KW-0678">Repressor</keyword>
<dbReference type="InterPro" id="IPR039538">
    <property type="entry name" value="BetI_C"/>
</dbReference>
<dbReference type="SUPFAM" id="SSF46689">
    <property type="entry name" value="Homeodomain-like"/>
    <property type="match status" value="1"/>
</dbReference>
<dbReference type="PANTHER" id="PTHR43479:SF11">
    <property type="entry name" value="ACREF_ENVCD OPERON REPRESSOR-RELATED"/>
    <property type="match status" value="1"/>
</dbReference>
<accession>H0R6I8</accession>
<evidence type="ECO:0000256" key="2">
    <source>
        <dbReference type="ARBA" id="ARBA00023125"/>
    </source>
</evidence>
<dbReference type="eggNOG" id="COG1309">
    <property type="taxonomic scope" value="Bacteria"/>
</dbReference>
<evidence type="ECO:0000313" key="6">
    <source>
        <dbReference type="Proteomes" id="UP000035034"/>
    </source>
</evidence>
<dbReference type="PRINTS" id="PR00455">
    <property type="entry name" value="HTHTETR"/>
</dbReference>
<sequence>MARMDPPVGDLAVRRKANTRQRLLDAALAVFAERGFGQATVQQVCAAADFTRGAFYSNFSSLDELYLEVWRRESDRIIERLKAAGDRVVANAKLSLDDAIAQIDAGLSQDMDWFRVSTEFTVLATRRPELWHVRDLSERAIMSALQTVVDGIVTRLGRQPNDLDELCSAVWAVHDGTLVQCVTKSDPATARHRRAKLLATVVTSYTTVTS</sequence>
<keyword evidence="6" id="KW-1185">Reference proteome</keyword>
<dbReference type="AlphaFoldDB" id="H0R6I8"/>
<dbReference type="PROSITE" id="PS50977">
    <property type="entry name" value="HTH_TETR_2"/>
    <property type="match status" value="1"/>
</dbReference>
<dbReference type="OrthoDB" id="7252896at2"/>
<comment type="caution">
    <text evidence="5">The sequence shown here is derived from an EMBL/GenBank/DDBJ whole genome shotgun (WGS) entry which is preliminary data.</text>
</comment>
<feature type="domain" description="HTH tetR-type" evidence="4">
    <location>
        <begin position="17"/>
        <end position="77"/>
    </location>
</feature>
<name>H0R6I8_9ACTN</name>
<dbReference type="InterPro" id="IPR001647">
    <property type="entry name" value="HTH_TetR"/>
</dbReference>
<dbReference type="STRING" id="1077974.GOEFS_124_00210"/>
<dbReference type="InterPro" id="IPR050624">
    <property type="entry name" value="HTH-type_Tx_Regulator"/>
</dbReference>